<dbReference type="Proteomes" id="UP000809829">
    <property type="component" value="Unassembled WGS sequence"/>
</dbReference>
<dbReference type="SMART" id="SM01251">
    <property type="entry name" value="KbaA"/>
    <property type="match status" value="1"/>
</dbReference>
<dbReference type="InterPro" id="IPR024164">
    <property type="entry name" value="KinB-signalling_activ"/>
</dbReference>
<dbReference type="RefSeq" id="WP_205189089.1">
    <property type="nucleotide sequence ID" value="NZ_JAFBFC010000016.1"/>
</dbReference>
<evidence type="ECO:0000313" key="3">
    <source>
        <dbReference type="Proteomes" id="UP000809829"/>
    </source>
</evidence>
<comment type="caution">
    <text evidence="2">The sequence shown here is derived from an EMBL/GenBank/DDBJ whole genome shotgun (WGS) entry which is preliminary data.</text>
</comment>
<dbReference type="EMBL" id="JAFBFC010000016">
    <property type="protein sequence ID" value="MBM7705105.1"/>
    <property type="molecule type" value="Genomic_DNA"/>
</dbReference>
<feature type="transmembrane region" description="Helical" evidence="1">
    <location>
        <begin position="172"/>
        <end position="192"/>
    </location>
</feature>
<evidence type="ECO:0000256" key="1">
    <source>
        <dbReference type="SAM" id="Phobius"/>
    </source>
</evidence>
<feature type="transmembrane region" description="Helical" evidence="1">
    <location>
        <begin position="48"/>
        <end position="73"/>
    </location>
</feature>
<keyword evidence="1" id="KW-0812">Transmembrane</keyword>
<feature type="transmembrane region" description="Helical" evidence="1">
    <location>
        <begin position="146"/>
        <end position="166"/>
    </location>
</feature>
<keyword evidence="1" id="KW-1133">Transmembrane helix</keyword>
<proteinExistence type="predicted"/>
<protein>
    <submittedName>
        <fullName evidence="2">KinB signaling pathway activation protein</fullName>
    </submittedName>
</protein>
<accession>A0ABS2R050</accession>
<name>A0ABS2R050_9BACI</name>
<keyword evidence="3" id="KW-1185">Reference proteome</keyword>
<reference evidence="2 3" key="1">
    <citation type="submission" date="2021-01" db="EMBL/GenBank/DDBJ databases">
        <title>Genomic Encyclopedia of Type Strains, Phase IV (KMG-IV): sequencing the most valuable type-strain genomes for metagenomic binning, comparative biology and taxonomic classification.</title>
        <authorList>
            <person name="Goeker M."/>
        </authorList>
    </citation>
    <scope>NUCLEOTIDE SEQUENCE [LARGE SCALE GENOMIC DNA]</scope>
    <source>
        <strain evidence="2 3">DSM 104297</strain>
    </source>
</reference>
<evidence type="ECO:0000313" key="2">
    <source>
        <dbReference type="EMBL" id="MBM7705105.1"/>
    </source>
</evidence>
<dbReference type="PIRSF" id="PIRSF029886">
    <property type="entry name" value="KBAA"/>
    <property type="match status" value="1"/>
</dbReference>
<dbReference type="Pfam" id="PF14089">
    <property type="entry name" value="KbaA"/>
    <property type="match status" value="1"/>
</dbReference>
<organism evidence="2 3">
    <name type="scientific">Priestia iocasae</name>
    <dbReference type="NCBI Taxonomy" id="2291674"/>
    <lineage>
        <taxon>Bacteria</taxon>
        <taxon>Bacillati</taxon>
        <taxon>Bacillota</taxon>
        <taxon>Bacilli</taxon>
        <taxon>Bacillales</taxon>
        <taxon>Bacillaceae</taxon>
        <taxon>Priestia</taxon>
    </lineage>
</organism>
<keyword evidence="1" id="KW-0472">Membrane</keyword>
<feature type="transmembrane region" description="Helical" evidence="1">
    <location>
        <begin position="85"/>
        <end position="105"/>
    </location>
</feature>
<sequence length="203" mass="23308">MNSRNWVRLFLSTLLVGGVSTGIVGFAVKWDEYQSLFTTFNVVEILSILFWLVGVGFIFSIISQMGFFAYLTIHRFGLGIFKSVSLWNAIQIVLIGFVVFDLVYFRYRAFAAEGDSVTPYLVLAMYVLVVGLIVAYLKMKQTNREAFVPALFFIVVVTTLEWFPALRINEEGWLYLMLFPLLICNTYQLLILPKLITNPQRKK</sequence>
<feature type="transmembrane region" description="Helical" evidence="1">
    <location>
        <begin position="7"/>
        <end position="28"/>
    </location>
</feature>
<gene>
    <name evidence="2" type="ORF">JOC83_004019</name>
</gene>
<feature type="transmembrane region" description="Helical" evidence="1">
    <location>
        <begin position="117"/>
        <end position="137"/>
    </location>
</feature>